<dbReference type="UniPathway" id="UPA00115">
    <property type="reaction ID" value="UER00414"/>
</dbReference>
<dbReference type="GO" id="GO:0006098">
    <property type="term" value="P:pentose-phosphate shunt"/>
    <property type="evidence" value="ECO:0007669"/>
    <property type="project" value="UniProtKB-UniRule"/>
</dbReference>
<evidence type="ECO:0000256" key="6">
    <source>
        <dbReference type="ARBA" id="ARBA00018292"/>
    </source>
</evidence>
<dbReference type="PROSITE" id="PS01054">
    <property type="entry name" value="TRANSALDOLASE_1"/>
    <property type="match status" value="1"/>
</dbReference>
<comment type="caution">
    <text evidence="13">The sequence shown here is derived from an EMBL/GenBank/DDBJ whole genome shotgun (WGS) entry which is preliminary data.</text>
</comment>
<dbReference type="EC" id="2.2.1.2" evidence="5 12"/>
<accession>A0A849C8P3</accession>
<comment type="similarity">
    <text evidence="4 12">Belongs to the transaldolase family. Type 2 subfamily.</text>
</comment>
<dbReference type="PROSITE" id="PS00958">
    <property type="entry name" value="TRANSALDOLASE_2"/>
    <property type="match status" value="1"/>
</dbReference>
<dbReference type="NCBIfam" id="NF002881">
    <property type="entry name" value="PRK03343.1"/>
    <property type="match status" value="1"/>
</dbReference>
<dbReference type="SUPFAM" id="SSF51569">
    <property type="entry name" value="Aldolase"/>
    <property type="match status" value="1"/>
</dbReference>
<evidence type="ECO:0000313" key="14">
    <source>
        <dbReference type="Proteomes" id="UP000586827"/>
    </source>
</evidence>
<evidence type="ECO:0000256" key="4">
    <source>
        <dbReference type="ARBA" id="ARBA00008426"/>
    </source>
</evidence>
<keyword evidence="10 12" id="KW-0704">Schiff base</keyword>
<evidence type="ECO:0000256" key="7">
    <source>
        <dbReference type="ARBA" id="ARBA00022490"/>
    </source>
</evidence>
<dbReference type="GO" id="GO:0005975">
    <property type="term" value="P:carbohydrate metabolic process"/>
    <property type="evidence" value="ECO:0007669"/>
    <property type="project" value="InterPro"/>
</dbReference>
<proteinExistence type="inferred from homology"/>
<keyword evidence="14" id="KW-1185">Reference proteome</keyword>
<evidence type="ECO:0000256" key="12">
    <source>
        <dbReference type="HAMAP-Rule" id="MF_00493"/>
    </source>
</evidence>
<evidence type="ECO:0000256" key="10">
    <source>
        <dbReference type="ARBA" id="ARBA00023270"/>
    </source>
</evidence>
<keyword evidence="8 12" id="KW-0808">Transferase</keyword>
<dbReference type="HAMAP" id="MF_00493">
    <property type="entry name" value="Transaldolase_2"/>
    <property type="match status" value="1"/>
</dbReference>
<keyword evidence="7 12" id="KW-0963">Cytoplasm</keyword>
<feature type="active site" description="Schiff-base intermediate with substrate" evidence="12">
    <location>
        <position position="142"/>
    </location>
</feature>
<dbReference type="GO" id="GO:0004801">
    <property type="term" value="F:transaldolase activity"/>
    <property type="evidence" value="ECO:0007669"/>
    <property type="project" value="UniProtKB-UniRule"/>
</dbReference>
<reference evidence="13 14" key="1">
    <citation type="submission" date="2020-05" db="EMBL/GenBank/DDBJ databases">
        <title>MicrobeNet Type strains.</title>
        <authorList>
            <person name="Nicholson A.C."/>
        </authorList>
    </citation>
    <scope>NUCLEOTIDE SEQUENCE [LARGE SCALE GENOMIC DNA]</scope>
    <source>
        <strain evidence="13 14">JCM 3224</strain>
    </source>
</reference>
<dbReference type="PIRSF" id="PIRSF036915">
    <property type="entry name" value="Trnald_Bac_Plnt"/>
    <property type="match status" value="1"/>
</dbReference>
<gene>
    <name evidence="12 13" type="primary">tal</name>
    <name evidence="13" type="ORF">HLB23_35890</name>
</gene>
<dbReference type="RefSeq" id="WP_067527129.1">
    <property type="nucleotide sequence ID" value="NZ_JABELX010000019.1"/>
</dbReference>
<organism evidence="13 14">
    <name type="scientific">Nocardia uniformis</name>
    <dbReference type="NCBI Taxonomy" id="53432"/>
    <lineage>
        <taxon>Bacteria</taxon>
        <taxon>Bacillati</taxon>
        <taxon>Actinomycetota</taxon>
        <taxon>Actinomycetes</taxon>
        <taxon>Mycobacteriales</taxon>
        <taxon>Nocardiaceae</taxon>
        <taxon>Nocardia</taxon>
    </lineage>
</organism>
<name>A0A849C8P3_9NOCA</name>
<comment type="pathway">
    <text evidence="3 12">Carbohydrate degradation; pentose phosphate pathway; D-glyceraldehyde 3-phosphate and beta-D-fructose 6-phosphate from D-ribose 5-phosphate and D-xylulose 5-phosphate (non-oxidative stage): step 2/3.</text>
</comment>
<comment type="catalytic activity">
    <reaction evidence="11 12">
        <text>D-sedoheptulose 7-phosphate + D-glyceraldehyde 3-phosphate = D-erythrose 4-phosphate + beta-D-fructose 6-phosphate</text>
        <dbReference type="Rhea" id="RHEA:17053"/>
        <dbReference type="ChEBI" id="CHEBI:16897"/>
        <dbReference type="ChEBI" id="CHEBI:57483"/>
        <dbReference type="ChEBI" id="CHEBI:57634"/>
        <dbReference type="ChEBI" id="CHEBI:59776"/>
        <dbReference type="EC" id="2.2.1.2"/>
    </reaction>
</comment>
<evidence type="ECO:0000256" key="5">
    <source>
        <dbReference type="ARBA" id="ARBA00013151"/>
    </source>
</evidence>
<dbReference type="PANTHER" id="PTHR10683">
    <property type="entry name" value="TRANSALDOLASE"/>
    <property type="match status" value="1"/>
</dbReference>
<evidence type="ECO:0000256" key="1">
    <source>
        <dbReference type="ARBA" id="ARBA00003518"/>
    </source>
</evidence>
<dbReference type="EMBL" id="JABELX010000019">
    <property type="protein sequence ID" value="NNH75173.1"/>
    <property type="molecule type" value="Genomic_DNA"/>
</dbReference>
<dbReference type="Proteomes" id="UP000586827">
    <property type="component" value="Unassembled WGS sequence"/>
</dbReference>
<evidence type="ECO:0000256" key="2">
    <source>
        <dbReference type="ARBA" id="ARBA00004496"/>
    </source>
</evidence>
<comment type="subcellular location">
    <subcellularLocation>
        <location evidence="2 12">Cytoplasm</location>
    </subcellularLocation>
</comment>
<evidence type="ECO:0000256" key="11">
    <source>
        <dbReference type="ARBA" id="ARBA00048810"/>
    </source>
</evidence>
<dbReference type="Gene3D" id="3.20.20.70">
    <property type="entry name" value="Aldolase class I"/>
    <property type="match status" value="1"/>
</dbReference>
<evidence type="ECO:0000256" key="9">
    <source>
        <dbReference type="ARBA" id="ARBA00023126"/>
    </source>
</evidence>
<dbReference type="InterPro" id="IPR001585">
    <property type="entry name" value="TAL/FSA"/>
</dbReference>
<dbReference type="InterPro" id="IPR013785">
    <property type="entry name" value="Aldolase_TIM"/>
</dbReference>
<dbReference type="NCBIfam" id="TIGR00876">
    <property type="entry name" value="tal_mycobact"/>
    <property type="match status" value="1"/>
</dbReference>
<dbReference type="Pfam" id="PF00923">
    <property type="entry name" value="TAL_FSA"/>
    <property type="match status" value="1"/>
</dbReference>
<protein>
    <recommendedName>
        <fullName evidence="6 12">Transaldolase</fullName>
        <ecNumber evidence="5 12">2.2.1.2</ecNumber>
    </recommendedName>
</protein>
<comment type="function">
    <text evidence="1 12">Transaldolase is important for the balance of metabolites in the pentose-phosphate pathway.</text>
</comment>
<dbReference type="InterPro" id="IPR018225">
    <property type="entry name" value="Transaldolase_AS"/>
</dbReference>
<dbReference type="AlphaFoldDB" id="A0A849C8P3"/>
<evidence type="ECO:0000256" key="8">
    <source>
        <dbReference type="ARBA" id="ARBA00022679"/>
    </source>
</evidence>
<sequence length="377" mass="40045">MTQNPNTAALSAAGVSVWLDDLSRDRIQSGNLAELIATWNVVGVTTNPTIFQGALSKGHSYDGQVRDLAAQGADADQAVRTITTDDVRAACDVFAPVFEQSQGVDGRVSIEVDPRLAFDTDGTVAQAIELWKIVDRPNLFIKIPATEAGLPAISRVIAEGISVNVTLIFSVARYKSVMGAYLEGVANAQINGHDPAKIQSVASFFVSRVDSEIDKRLEAIGTPEALELRGKAGIANARLAYAAYQDIFDGGKHTSTYAHLAASAGATKQRPLWASTGVKNPEYSDTMYVTELVGRNTVNTLPEKTLAAVADHAEIKGDTLSGTAEESQRVFDALTTVGIDLDDVFKVLETEGVDKFTASWGELLTATTEQLVAAGGN</sequence>
<evidence type="ECO:0000256" key="3">
    <source>
        <dbReference type="ARBA" id="ARBA00004857"/>
    </source>
</evidence>
<dbReference type="GO" id="GO:0005737">
    <property type="term" value="C:cytoplasm"/>
    <property type="evidence" value="ECO:0007669"/>
    <property type="project" value="UniProtKB-SubCell"/>
</dbReference>
<evidence type="ECO:0000313" key="13">
    <source>
        <dbReference type="EMBL" id="NNH75173.1"/>
    </source>
</evidence>
<dbReference type="InterPro" id="IPR004732">
    <property type="entry name" value="Transaldolase_2"/>
</dbReference>
<dbReference type="PANTHER" id="PTHR10683:SF31">
    <property type="entry name" value="TRANSALDOLASE"/>
    <property type="match status" value="1"/>
</dbReference>
<keyword evidence="9 12" id="KW-0570">Pentose shunt</keyword>
<dbReference type="CDD" id="cd00955">
    <property type="entry name" value="Transaldolase_like"/>
    <property type="match status" value="1"/>
</dbReference>